<feature type="transmembrane region" description="Helical" evidence="6">
    <location>
        <begin position="45"/>
        <end position="65"/>
    </location>
</feature>
<dbReference type="PANTHER" id="PTHR43229">
    <property type="entry name" value="NODULATION PROTEIN J"/>
    <property type="match status" value="1"/>
</dbReference>
<dbReference type="InterPro" id="IPR047817">
    <property type="entry name" value="ABC2_TM_bact-type"/>
</dbReference>
<dbReference type="Pfam" id="PF01061">
    <property type="entry name" value="ABC2_membrane"/>
    <property type="match status" value="1"/>
</dbReference>
<keyword evidence="6" id="KW-1003">Cell membrane</keyword>
<dbReference type="InterPro" id="IPR013525">
    <property type="entry name" value="ABC2_TM"/>
</dbReference>
<feature type="transmembrane region" description="Helical" evidence="6">
    <location>
        <begin position="122"/>
        <end position="150"/>
    </location>
</feature>
<dbReference type="GO" id="GO:0043190">
    <property type="term" value="C:ATP-binding cassette (ABC) transporter complex"/>
    <property type="evidence" value="ECO:0007669"/>
    <property type="project" value="InterPro"/>
</dbReference>
<dbReference type="EMBL" id="JACHMB010000001">
    <property type="protein sequence ID" value="MBB5774125.1"/>
    <property type="molecule type" value="Genomic_DNA"/>
</dbReference>
<comment type="caution">
    <text evidence="8">The sequence shown here is derived from an EMBL/GenBank/DDBJ whole genome shotgun (WGS) entry which is preliminary data.</text>
</comment>
<dbReference type="PIRSF" id="PIRSF006648">
    <property type="entry name" value="DrrB"/>
    <property type="match status" value="1"/>
</dbReference>
<feature type="domain" description="ABC transmembrane type-2" evidence="7">
    <location>
        <begin position="43"/>
        <end position="279"/>
    </location>
</feature>
<feature type="transmembrane region" description="Helical" evidence="6">
    <location>
        <begin position="162"/>
        <end position="183"/>
    </location>
</feature>
<keyword evidence="5" id="KW-0046">Antibiotic resistance</keyword>
<dbReference type="GO" id="GO:0140359">
    <property type="term" value="F:ABC-type transporter activity"/>
    <property type="evidence" value="ECO:0007669"/>
    <property type="project" value="InterPro"/>
</dbReference>
<evidence type="ECO:0000256" key="4">
    <source>
        <dbReference type="ARBA" id="ARBA00023136"/>
    </source>
</evidence>
<feature type="transmembrane region" description="Helical" evidence="6">
    <location>
        <begin position="190"/>
        <end position="211"/>
    </location>
</feature>
<dbReference type="Proteomes" id="UP000579153">
    <property type="component" value="Unassembled WGS sequence"/>
</dbReference>
<feature type="transmembrane region" description="Helical" evidence="6">
    <location>
        <begin position="256"/>
        <end position="273"/>
    </location>
</feature>
<dbReference type="GO" id="GO:0046677">
    <property type="term" value="P:response to antibiotic"/>
    <property type="evidence" value="ECO:0007669"/>
    <property type="project" value="UniProtKB-KW"/>
</dbReference>
<evidence type="ECO:0000313" key="8">
    <source>
        <dbReference type="EMBL" id="MBB5774125.1"/>
    </source>
</evidence>
<evidence type="ECO:0000256" key="1">
    <source>
        <dbReference type="ARBA" id="ARBA00004141"/>
    </source>
</evidence>
<dbReference type="RefSeq" id="WP_313042689.1">
    <property type="nucleotide sequence ID" value="NZ_JACHMB010000001.1"/>
</dbReference>
<evidence type="ECO:0000256" key="2">
    <source>
        <dbReference type="ARBA" id="ARBA00022692"/>
    </source>
</evidence>
<evidence type="ECO:0000256" key="5">
    <source>
        <dbReference type="ARBA" id="ARBA00023251"/>
    </source>
</evidence>
<keyword evidence="2 6" id="KW-0812">Transmembrane</keyword>
<evidence type="ECO:0000259" key="7">
    <source>
        <dbReference type="PROSITE" id="PS51012"/>
    </source>
</evidence>
<protein>
    <recommendedName>
        <fullName evidence="6">Transport permease protein</fullName>
    </recommendedName>
</protein>
<name>A0A7W9FYV7_9ACTN</name>
<dbReference type="InterPro" id="IPR000412">
    <property type="entry name" value="ABC_2_transport"/>
</dbReference>
<dbReference type="InterPro" id="IPR051784">
    <property type="entry name" value="Nod_factor_ABC_transporter"/>
</dbReference>
<keyword evidence="9" id="KW-1185">Reference proteome</keyword>
<organism evidence="8 9">
    <name type="scientific">Nonomuraea jabiensis</name>
    <dbReference type="NCBI Taxonomy" id="882448"/>
    <lineage>
        <taxon>Bacteria</taxon>
        <taxon>Bacillati</taxon>
        <taxon>Actinomycetota</taxon>
        <taxon>Actinomycetes</taxon>
        <taxon>Streptosporangiales</taxon>
        <taxon>Streptosporangiaceae</taxon>
        <taxon>Nonomuraea</taxon>
    </lineage>
</organism>
<dbReference type="PROSITE" id="PS51012">
    <property type="entry name" value="ABC_TM2"/>
    <property type="match status" value="1"/>
</dbReference>
<keyword evidence="4 6" id="KW-0472">Membrane</keyword>
<feature type="transmembrane region" description="Helical" evidence="6">
    <location>
        <begin position="77"/>
        <end position="101"/>
    </location>
</feature>
<comment type="subcellular location">
    <subcellularLocation>
        <location evidence="6">Cell membrane</location>
        <topology evidence="6">Multi-pass membrane protein</topology>
    </subcellularLocation>
    <subcellularLocation>
        <location evidence="1">Membrane</location>
        <topology evidence="1">Multi-pass membrane protein</topology>
    </subcellularLocation>
</comment>
<evidence type="ECO:0000256" key="6">
    <source>
        <dbReference type="RuleBase" id="RU361157"/>
    </source>
</evidence>
<dbReference type="PANTHER" id="PTHR43229:SF2">
    <property type="entry name" value="NODULATION PROTEIN J"/>
    <property type="match status" value="1"/>
</dbReference>
<accession>A0A7W9FYV7</accession>
<evidence type="ECO:0000313" key="9">
    <source>
        <dbReference type="Proteomes" id="UP000579153"/>
    </source>
</evidence>
<keyword evidence="3 6" id="KW-1133">Transmembrane helix</keyword>
<reference evidence="8 9" key="1">
    <citation type="submission" date="2020-08" db="EMBL/GenBank/DDBJ databases">
        <title>Sequencing the genomes of 1000 actinobacteria strains.</title>
        <authorList>
            <person name="Klenk H.-P."/>
        </authorList>
    </citation>
    <scope>NUCLEOTIDE SEQUENCE [LARGE SCALE GENOMIC DNA]</scope>
    <source>
        <strain evidence="8 9">DSM 45507</strain>
    </source>
</reference>
<keyword evidence="6" id="KW-0813">Transport</keyword>
<comment type="similarity">
    <text evidence="6">Belongs to the ABC-2 integral membrane protein family.</text>
</comment>
<sequence>MTTTMSRPTTRIPAASSVSLPSAWSLALKRGGLELRSFFRTKSQFIVIFSLPAIMLMLLGAMQINKPAIAGITGAQILTAGMIGAGVMGTSFQNLGINIALERHDGTLKRLYGMPLPRMAYFGGKVIQVLVCMIAEVAILVTVGALLFGIQVPTSLDRWLTFTWVLLLGGTACALLGIAAGSLPKSTRGANAVITLPFLIVQFCSGVFMPFSDVPGILQFFASLFPLKWITQGMRSVFLPEHAAALEPSGSWQHPLTAIVLAAWCVGALLLCLKTFRWTARDS</sequence>
<dbReference type="AlphaFoldDB" id="A0A7W9FYV7"/>
<proteinExistence type="inferred from homology"/>
<gene>
    <name evidence="8" type="ORF">HD596_000881</name>
</gene>
<evidence type="ECO:0000256" key="3">
    <source>
        <dbReference type="ARBA" id="ARBA00022989"/>
    </source>
</evidence>